<dbReference type="GO" id="GO:0051239">
    <property type="term" value="P:regulation of multicellular organismal process"/>
    <property type="evidence" value="ECO:0007669"/>
    <property type="project" value="UniProtKB-ARBA"/>
</dbReference>
<feature type="region of interest" description="Disordered" evidence="3">
    <location>
        <begin position="495"/>
        <end position="532"/>
    </location>
</feature>
<proteinExistence type="predicted"/>
<accession>A0A1I8A7D8</accession>
<evidence type="ECO:0000256" key="1">
    <source>
        <dbReference type="ARBA" id="ARBA00023015"/>
    </source>
</evidence>
<dbReference type="InterPro" id="IPR017855">
    <property type="entry name" value="SMAD-like_dom_sf"/>
</dbReference>
<dbReference type="PANTHER" id="PTHR13703:SF45">
    <property type="entry name" value="MOTHERS AGAINST DECAPENTAPLEGIC HOMOLOG"/>
    <property type="match status" value="1"/>
</dbReference>
<dbReference type="Proteomes" id="UP000095287">
    <property type="component" value="Unplaced"/>
</dbReference>
<evidence type="ECO:0000313" key="6">
    <source>
        <dbReference type="WBParaSite" id="L893_g33338.t1"/>
    </source>
</evidence>
<evidence type="ECO:0000259" key="4">
    <source>
        <dbReference type="PROSITE" id="PS51076"/>
    </source>
</evidence>
<dbReference type="GO" id="GO:0009653">
    <property type="term" value="P:anatomical structure morphogenesis"/>
    <property type="evidence" value="ECO:0007669"/>
    <property type="project" value="TreeGrafter"/>
</dbReference>
<organism evidence="5 6">
    <name type="scientific">Steinernema glaseri</name>
    <dbReference type="NCBI Taxonomy" id="37863"/>
    <lineage>
        <taxon>Eukaryota</taxon>
        <taxon>Metazoa</taxon>
        <taxon>Ecdysozoa</taxon>
        <taxon>Nematoda</taxon>
        <taxon>Chromadorea</taxon>
        <taxon>Rhabditida</taxon>
        <taxon>Tylenchina</taxon>
        <taxon>Panagrolaimomorpha</taxon>
        <taxon>Strongyloidoidea</taxon>
        <taxon>Steinernematidae</taxon>
        <taxon>Steinernema</taxon>
    </lineage>
</organism>
<dbReference type="PROSITE" id="PS51076">
    <property type="entry name" value="MH2"/>
    <property type="match status" value="1"/>
</dbReference>
<protein>
    <submittedName>
        <fullName evidence="6">MH2 domain-containing protein</fullName>
    </submittedName>
</protein>
<dbReference type="Pfam" id="PF03166">
    <property type="entry name" value="MH2"/>
    <property type="match status" value="1"/>
</dbReference>
<dbReference type="GO" id="GO:0000981">
    <property type="term" value="F:DNA-binding transcription factor activity, RNA polymerase II-specific"/>
    <property type="evidence" value="ECO:0007669"/>
    <property type="project" value="TreeGrafter"/>
</dbReference>
<dbReference type="PANTHER" id="PTHR13703">
    <property type="entry name" value="SMAD"/>
    <property type="match status" value="1"/>
</dbReference>
<keyword evidence="2" id="KW-0804">Transcription</keyword>
<dbReference type="GO" id="GO:0070411">
    <property type="term" value="F:I-SMAD binding"/>
    <property type="evidence" value="ECO:0007669"/>
    <property type="project" value="TreeGrafter"/>
</dbReference>
<feature type="compositionally biased region" description="Basic and acidic residues" evidence="3">
    <location>
        <begin position="188"/>
        <end position="219"/>
    </location>
</feature>
<feature type="region of interest" description="Disordered" evidence="3">
    <location>
        <begin position="139"/>
        <end position="219"/>
    </location>
</feature>
<keyword evidence="5" id="KW-1185">Reference proteome</keyword>
<dbReference type="GO" id="GO:0030509">
    <property type="term" value="P:BMP signaling pathway"/>
    <property type="evidence" value="ECO:0007669"/>
    <property type="project" value="TreeGrafter"/>
</dbReference>
<evidence type="ECO:0000313" key="5">
    <source>
        <dbReference type="Proteomes" id="UP000095287"/>
    </source>
</evidence>
<dbReference type="InterPro" id="IPR008984">
    <property type="entry name" value="SMAD_FHA_dom_sf"/>
</dbReference>
<evidence type="ECO:0000256" key="2">
    <source>
        <dbReference type="ARBA" id="ARBA00023163"/>
    </source>
</evidence>
<dbReference type="InterPro" id="IPR001132">
    <property type="entry name" value="SMAD_dom_Dwarfin-type"/>
</dbReference>
<dbReference type="GO" id="GO:0030154">
    <property type="term" value="P:cell differentiation"/>
    <property type="evidence" value="ECO:0007669"/>
    <property type="project" value="TreeGrafter"/>
</dbReference>
<keyword evidence="1" id="KW-0805">Transcription regulation</keyword>
<dbReference type="WBParaSite" id="L893_g33338.t1">
    <property type="protein sequence ID" value="L893_g33338.t1"/>
    <property type="gene ID" value="L893_g33338"/>
</dbReference>
<dbReference type="GO" id="GO:0060395">
    <property type="term" value="P:SMAD protein signal transduction"/>
    <property type="evidence" value="ECO:0007669"/>
    <property type="project" value="TreeGrafter"/>
</dbReference>
<dbReference type="GO" id="GO:0009791">
    <property type="term" value="P:post-embryonic development"/>
    <property type="evidence" value="ECO:0007669"/>
    <property type="project" value="UniProtKB-ARBA"/>
</dbReference>
<dbReference type="InterPro" id="IPR013790">
    <property type="entry name" value="Dwarfin"/>
</dbReference>
<dbReference type="GO" id="GO:0050793">
    <property type="term" value="P:regulation of developmental process"/>
    <property type="evidence" value="ECO:0007669"/>
    <property type="project" value="UniProtKB-ARBA"/>
</dbReference>
<feature type="domain" description="MH2" evidence="4">
    <location>
        <begin position="358"/>
        <end position="590"/>
    </location>
</feature>
<evidence type="ECO:0000256" key="3">
    <source>
        <dbReference type="SAM" id="MobiDB-lite"/>
    </source>
</evidence>
<reference evidence="6" key="1">
    <citation type="submission" date="2016-11" db="UniProtKB">
        <authorList>
            <consortium name="WormBaseParasite"/>
        </authorList>
    </citation>
    <scope>IDENTIFICATION</scope>
</reference>
<dbReference type="Gene3D" id="2.60.200.10">
    <property type="match status" value="1"/>
</dbReference>
<sequence length="590" mass="65006">MLLDRFRTPSLSQVSALQLSRRLPWTATRRWTAPSRTVGSGGLLWTEKPRILIGVLLIDLLLVSTDQYDMGEPRSWMGWGIPCEVTQSLLPSLIPPSRSRRPAGAVRVVRSLGSEATLAQCEPQPASQRRRAVRHASRLLEALPRRRRRGVHDQGAGEPHQEAQGQEERAGHPPQGRGEAGQLSRGGGVRDHPEDSGRMARPSQERVEARRPLHGGLRDEDRLGSLFTALNQRTVCVNPYHYERIESPPGLPGFDGQHFPNAGSPLAAPPAANLNGMLHQNGELNGDANPFAQFTLEALRALAFQTNLGSLDLGSAAALLSNPLFFNPSPQASIFPVLPESLQSMEMEESQAPLDEGQEAPMYHEKKGPLGQSFELERGHDYLTLGMAPGTGPTYDISGIENPERTEGAARARQWLSEGGVTVMIRNRSILLRSTLSRPVFVRSPYLNRQVHADLSSPSPHHVYSGSDLTIFVIDDFRHAINDYVKQVMSTRFDLGDNDHQDEEEPGQGTSSSCNGSHPPATKKQRTEAEKPRMEVDCDALLRTCATFEVGLAENELGSHPARIEDFECWFQFTVCQLGLEVERAVEVLA</sequence>
<dbReference type="SUPFAM" id="SSF49879">
    <property type="entry name" value="SMAD/FHA domain"/>
    <property type="match status" value="1"/>
</dbReference>
<dbReference type="GO" id="GO:0071144">
    <property type="term" value="C:heteromeric SMAD protein complex"/>
    <property type="evidence" value="ECO:0007669"/>
    <property type="project" value="TreeGrafter"/>
</dbReference>
<dbReference type="GO" id="GO:0000978">
    <property type="term" value="F:RNA polymerase II cis-regulatory region sequence-specific DNA binding"/>
    <property type="evidence" value="ECO:0007669"/>
    <property type="project" value="TreeGrafter"/>
</dbReference>
<dbReference type="AlphaFoldDB" id="A0A1I8A7D8"/>
<name>A0A1I8A7D8_9BILA</name>